<evidence type="ECO:0000313" key="1">
    <source>
        <dbReference type="EMBL" id="CAG7580174.1"/>
    </source>
</evidence>
<gene>
    <name evidence="1" type="ORF">SLAVMIC_00284</name>
</gene>
<name>A0A8D9FRF0_9VIRU</name>
<protein>
    <submittedName>
        <fullName evidence="1">Uncharacterized protein</fullName>
    </submittedName>
</protein>
<accession>A0A8D9FRF0</accession>
<organism evidence="1">
    <name type="scientific">uncultured marine phage</name>
    <dbReference type="NCBI Taxonomy" id="707152"/>
    <lineage>
        <taxon>Viruses</taxon>
        <taxon>environmental samples</taxon>
    </lineage>
</organism>
<dbReference type="EMBL" id="OU342829">
    <property type="protein sequence ID" value="CAG7580174.1"/>
    <property type="molecule type" value="Genomic_DNA"/>
</dbReference>
<sequence length="114" mass="13354">MIKKFNEFEKVNERNDDIHYAHCNQGEYEGSCKYGEVDCPVLDDENIDVTWWGSNRDEESGGDAYDQLHKLIEETQSIKAFFENEGEKYGKFYTMKVDRILNYLKHSINSTPSI</sequence>
<proteinExistence type="predicted"/>
<reference evidence="1" key="1">
    <citation type="submission" date="2021-06" db="EMBL/GenBank/DDBJ databases">
        <authorList>
            <person name="Gannon L."/>
            <person name="Redgwell R T."/>
            <person name="Michniewski S."/>
            <person name="Harrison D C."/>
            <person name="Millard A."/>
        </authorList>
    </citation>
    <scope>NUCLEOTIDE SEQUENCE</scope>
</reference>